<evidence type="ECO:0000256" key="1">
    <source>
        <dbReference type="SAM" id="Phobius"/>
    </source>
</evidence>
<evidence type="ECO:0000313" key="3">
    <source>
        <dbReference type="Proteomes" id="UP000824890"/>
    </source>
</evidence>
<proteinExistence type="predicted"/>
<evidence type="ECO:0008006" key="4">
    <source>
        <dbReference type="Google" id="ProtNLM"/>
    </source>
</evidence>
<feature type="transmembrane region" description="Helical" evidence="1">
    <location>
        <begin position="60"/>
        <end position="82"/>
    </location>
</feature>
<dbReference type="Proteomes" id="UP000824890">
    <property type="component" value="Unassembled WGS sequence"/>
</dbReference>
<gene>
    <name evidence="2" type="ORF">HID58_016961</name>
</gene>
<sequence>MVFVFMDTTANRNDNNGVAAAPPSGTTVGDTTEDLRRNFPDAFSCRCHRWYPFSRYVDEISLAFGVLSMISLISTITTYKFIEFAVGPVMDPYPNARVKIWIMDGHRIHEI</sequence>
<keyword evidence="1" id="KW-0812">Transmembrane</keyword>
<organism evidence="2 3">
    <name type="scientific">Brassica napus</name>
    <name type="common">Rape</name>
    <dbReference type="NCBI Taxonomy" id="3708"/>
    <lineage>
        <taxon>Eukaryota</taxon>
        <taxon>Viridiplantae</taxon>
        <taxon>Streptophyta</taxon>
        <taxon>Embryophyta</taxon>
        <taxon>Tracheophyta</taxon>
        <taxon>Spermatophyta</taxon>
        <taxon>Magnoliopsida</taxon>
        <taxon>eudicotyledons</taxon>
        <taxon>Gunneridae</taxon>
        <taxon>Pentapetalae</taxon>
        <taxon>rosids</taxon>
        <taxon>malvids</taxon>
        <taxon>Brassicales</taxon>
        <taxon>Brassicaceae</taxon>
        <taxon>Brassiceae</taxon>
        <taxon>Brassica</taxon>
    </lineage>
</organism>
<keyword evidence="1" id="KW-0472">Membrane</keyword>
<name>A0ABQ8D5R6_BRANA</name>
<accession>A0ABQ8D5R6</accession>
<reference evidence="2 3" key="1">
    <citation type="submission" date="2021-05" db="EMBL/GenBank/DDBJ databases">
        <title>Genome Assembly of Synthetic Allotetraploid Brassica napus Reveals Homoeologous Exchanges between Subgenomes.</title>
        <authorList>
            <person name="Davis J.T."/>
        </authorList>
    </citation>
    <scope>NUCLEOTIDE SEQUENCE [LARGE SCALE GENOMIC DNA]</scope>
    <source>
        <strain evidence="3">cv. Da-Ae</strain>
        <tissue evidence="2">Seedling</tissue>
    </source>
</reference>
<evidence type="ECO:0000313" key="2">
    <source>
        <dbReference type="EMBL" id="KAH0924705.1"/>
    </source>
</evidence>
<dbReference type="EMBL" id="JAGKQM010000005">
    <property type="protein sequence ID" value="KAH0924705.1"/>
    <property type="molecule type" value="Genomic_DNA"/>
</dbReference>
<keyword evidence="1" id="KW-1133">Transmembrane helix</keyword>
<keyword evidence="3" id="KW-1185">Reference proteome</keyword>
<comment type="caution">
    <text evidence="2">The sequence shown here is derived from an EMBL/GenBank/DDBJ whole genome shotgun (WGS) entry which is preliminary data.</text>
</comment>
<protein>
    <recommendedName>
        <fullName evidence="4">CASP-like protein</fullName>
    </recommendedName>
</protein>